<dbReference type="SUPFAM" id="SSF48452">
    <property type="entry name" value="TPR-like"/>
    <property type="match status" value="1"/>
</dbReference>
<proteinExistence type="predicted"/>
<dbReference type="EMBL" id="FLUQ01000001">
    <property type="protein sequence ID" value="SBV95979.1"/>
    <property type="molecule type" value="Genomic_DNA"/>
</dbReference>
<organism evidence="2">
    <name type="scientific">uncultured delta proteobacterium</name>
    <dbReference type="NCBI Taxonomy" id="34034"/>
    <lineage>
        <taxon>Bacteria</taxon>
        <taxon>Deltaproteobacteria</taxon>
        <taxon>environmental samples</taxon>
    </lineage>
</organism>
<accession>A0A212J9A0</accession>
<protein>
    <submittedName>
        <fullName evidence="2">Uncharacterized protein</fullName>
    </submittedName>
</protein>
<dbReference type="InterPro" id="IPR011990">
    <property type="entry name" value="TPR-like_helical_dom_sf"/>
</dbReference>
<dbReference type="InterPro" id="IPR019734">
    <property type="entry name" value="TPR_rpt"/>
</dbReference>
<name>A0A212J9A0_9DELT</name>
<sequence length="318" mass="35466">MAQQYIGVYATKEKSHAVGEFPRPLGTRKRMWFVWEMPDGKYKVQALNAAFQPMAEARIITSKEFSGRFTYEADCFIAPDGYTHPSMQQLDAASVPLQDLFLGEKGGGVFSLPAPADPGALLADDPNLLMHWAKAERRPKVNAPDPVKMPFDRLVGEVVSVDGDGAAPVGAAMPEKEPEEGAEREEEEAHQVRQLRSRFVQALLLLRRGARTESIALLEEMLREPYEFFKGGAQLFSEFGLGLRRLGFTPLALAAHKRALEFAPKDERILFNIARSYHDLGLLAEARDFLEQSLAVAPEFTPARQFLTFIDVDDDAEK</sequence>
<evidence type="ECO:0000256" key="1">
    <source>
        <dbReference type="SAM" id="MobiDB-lite"/>
    </source>
</evidence>
<dbReference type="Gene3D" id="1.25.40.10">
    <property type="entry name" value="Tetratricopeptide repeat domain"/>
    <property type="match status" value="1"/>
</dbReference>
<reference evidence="2" key="1">
    <citation type="submission" date="2016-04" db="EMBL/GenBank/DDBJ databases">
        <authorList>
            <person name="Evans L.H."/>
            <person name="Alamgir A."/>
            <person name="Owens N."/>
            <person name="Weber N.D."/>
            <person name="Virtaneva K."/>
            <person name="Barbian K."/>
            <person name="Babar A."/>
            <person name="Rosenke K."/>
        </authorList>
    </citation>
    <scope>NUCLEOTIDE SEQUENCE</scope>
    <source>
        <strain evidence="2">86</strain>
    </source>
</reference>
<gene>
    <name evidence="2" type="ORF">KL86DPRO_10965</name>
</gene>
<dbReference type="AlphaFoldDB" id="A0A212J9A0"/>
<feature type="compositionally biased region" description="Basic and acidic residues" evidence="1">
    <location>
        <begin position="174"/>
        <end position="190"/>
    </location>
</feature>
<dbReference type="SMART" id="SM00028">
    <property type="entry name" value="TPR"/>
    <property type="match status" value="2"/>
</dbReference>
<feature type="region of interest" description="Disordered" evidence="1">
    <location>
        <begin position="167"/>
        <end position="190"/>
    </location>
</feature>
<evidence type="ECO:0000313" key="2">
    <source>
        <dbReference type="EMBL" id="SBV95979.1"/>
    </source>
</evidence>